<comment type="caution">
    <text evidence="1">The sequence shown here is derived from an EMBL/GenBank/DDBJ whole genome shotgun (WGS) entry which is preliminary data.</text>
</comment>
<protein>
    <recommendedName>
        <fullName evidence="3">CDP-Glycerol:Poly(Glycerophosphate) glycerophosphotransferase</fullName>
    </recommendedName>
</protein>
<evidence type="ECO:0000313" key="2">
    <source>
        <dbReference type="Proteomes" id="UP000433181"/>
    </source>
</evidence>
<organism evidence="1 2">
    <name type="scientific">Anaerovibrio slackiae</name>
    <dbReference type="NCBI Taxonomy" id="2652309"/>
    <lineage>
        <taxon>Bacteria</taxon>
        <taxon>Bacillati</taxon>
        <taxon>Bacillota</taxon>
        <taxon>Negativicutes</taxon>
        <taxon>Selenomonadales</taxon>
        <taxon>Selenomonadaceae</taxon>
        <taxon>Anaerovibrio</taxon>
    </lineage>
</organism>
<reference evidence="1 2" key="1">
    <citation type="submission" date="2019-08" db="EMBL/GenBank/DDBJ databases">
        <title>In-depth cultivation of the pig gut microbiome towards novel bacterial diversity and tailored functional studies.</title>
        <authorList>
            <person name="Wylensek D."/>
            <person name="Hitch T.C.A."/>
            <person name="Clavel T."/>
        </authorList>
    </citation>
    <scope>NUCLEOTIDE SEQUENCE [LARGE SCALE GENOMIC DNA]</scope>
    <source>
        <strain evidence="1 2">WCA-693-APC-5D-A</strain>
    </source>
</reference>
<dbReference type="Proteomes" id="UP000433181">
    <property type="component" value="Unassembled WGS sequence"/>
</dbReference>
<proteinExistence type="predicted"/>
<dbReference type="AlphaFoldDB" id="A0A6I2UG80"/>
<dbReference type="GeneID" id="96777694"/>
<dbReference type="SUPFAM" id="SSF101898">
    <property type="entry name" value="NHL repeat"/>
    <property type="match status" value="1"/>
</dbReference>
<sequence>MLNRQQRDELVASLQSVEELWETAAGIDAVQNNIIIEILRVADDACKEGLSATRCVFYRELFQVLMDILEPQVWQNLSADEQAESKRLGLEVLNCAIDVLQHEKEIKKEIVFLPYKASMWDSLESVWQAAYADKEHCNAYVVPIPYADRKPDMTVAEWHCEADMFPDYVPVLDWQEYTLEKLNAMRPDVIFIHNPYDDCNRVTSVEPQYYSHNLKQCTDKLVYIPYYVCGEMTSSHLCQAPGIVNADYVIVQDENIKAQFEQHYPDGTPPEGKFLALGSPKFDKVLASKKEDFTLPESWQRIVKGKKVVLYNTSLGAALDNSDMVCKKLRYVFDVFKNRQDVALWWRPHPLMEATFRSMRPEHYAEYEQIVAEYKQAGWGIYDDTSELHRAIAYSDCYYGDRSSVVDLYKVTGKSIMIECYWLINKHCSRLPNKSISFLDAFWNDEKIYFYNNNNRCLSSYNFHNGLEEFFAMLSFDESIIRIIEHDLRVYFVAQNVPAVYEYNIYDKKYRCYLRDGHMRHNYYPVKYGDCIFLFDMSVSKKSYCFDLRTKQYSEIEFLHENKLIEYKVLTVSDAYGDMVAIAFDKVNIFLYNLREKRCFFKYKVKGAEIFALSLDASHVWYTTCNEDCLVDLDLLTNNENKINFGGEAKEPYSRLYNTKDFLILLPRYNKNIVVINKNKNVVRQYRITDSDNMPMRSASIMYGGMLVGNNFYIYPYALPYMYVIDLEKETIETKEFFINYQDIKQRWDMPNADNIVYVEEYISFELFIANVKNHEVFRALKSICGKNVYSKCVQGVF</sequence>
<keyword evidence="2" id="KW-1185">Reference proteome</keyword>
<name>A0A6I2UG80_9FIRM</name>
<dbReference type="EMBL" id="VUNR01000003">
    <property type="protein sequence ID" value="MSU07776.1"/>
    <property type="molecule type" value="Genomic_DNA"/>
</dbReference>
<accession>A0A6I2UG80</accession>
<evidence type="ECO:0008006" key="3">
    <source>
        <dbReference type="Google" id="ProtNLM"/>
    </source>
</evidence>
<evidence type="ECO:0000313" key="1">
    <source>
        <dbReference type="EMBL" id="MSU07776.1"/>
    </source>
</evidence>
<dbReference type="RefSeq" id="WP_154405656.1">
    <property type="nucleotide sequence ID" value="NZ_VUNR01000003.1"/>
</dbReference>
<gene>
    <name evidence="1" type="ORF">FYJ84_02070</name>
</gene>